<accession>A0A6A6AY86</accession>
<dbReference type="RefSeq" id="XP_033392620.1">
    <property type="nucleotide sequence ID" value="XM_033543591.1"/>
</dbReference>
<gene>
    <name evidence="3" type="ORF">K452DRAFT_312815</name>
</gene>
<dbReference type="EMBL" id="ML995510">
    <property type="protein sequence ID" value="KAF2136902.1"/>
    <property type="molecule type" value="Genomic_DNA"/>
</dbReference>
<name>A0A6A6AY86_9PEZI</name>
<reference evidence="3" key="1">
    <citation type="journal article" date="2020" name="Stud. Mycol.">
        <title>101 Dothideomycetes genomes: a test case for predicting lifestyles and emergence of pathogens.</title>
        <authorList>
            <person name="Haridas S."/>
            <person name="Albert R."/>
            <person name="Binder M."/>
            <person name="Bloem J."/>
            <person name="Labutti K."/>
            <person name="Salamov A."/>
            <person name="Andreopoulos B."/>
            <person name="Baker S."/>
            <person name="Barry K."/>
            <person name="Bills G."/>
            <person name="Bluhm B."/>
            <person name="Cannon C."/>
            <person name="Castanera R."/>
            <person name="Culley D."/>
            <person name="Daum C."/>
            <person name="Ezra D."/>
            <person name="Gonzalez J."/>
            <person name="Henrissat B."/>
            <person name="Kuo A."/>
            <person name="Liang C."/>
            <person name="Lipzen A."/>
            <person name="Lutzoni F."/>
            <person name="Magnuson J."/>
            <person name="Mondo S."/>
            <person name="Nolan M."/>
            <person name="Ohm R."/>
            <person name="Pangilinan J."/>
            <person name="Park H.-J."/>
            <person name="Ramirez L."/>
            <person name="Alfaro M."/>
            <person name="Sun H."/>
            <person name="Tritt A."/>
            <person name="Yoshinaga Y."/>
            <person name="Zwiers L.-H."/>
            <person name="Turgeon B."/>
            <person name="Goodwin S."/>
            <person name="Spatafora J."/>
            <person name="Crous P."/>
            <person name="Grigoriev I."/>
        </authorList>
    </citation>
    <scope>NUCLEOTIDE SEQUENCE</scope>
    <source>
        <strain evidence="3">CBS 121167</strain>
    </source>
</reference>
<sequence length="238" mass="24525">MAGYSTLTSVLLLASQLLLHCRSELVDTNYFLFPLKAGIVPTVHNGDTVNVTWRSEFGLTVLYHVCQSEQMAAYPNQPANGHVQLAVNASWTAPCHWQLAQQGDEETYFDSGQVDVTNARATPAVMWVPADADADAGESCARSGAGSATASASASAAASASESTAGVSEGGEAACDSSAADYGTARRGLGTGPSVGVGVVSGVLAGGLVGVCAFLVQGRLGRRRWEQRGEKVKAAGMQ</sequence>
<keyword evidence="4" id="KW-1185">Reference proteome</keyword>
<proteinExistence type="predicted"/>
<keyword evidence="1" id="KW-0812">Transmembrane</keyword>
<dbReference type="Proteomes" id="UP000799438">
    <property type="component" value="Unassembled WGS sequence"/>
</dbReference>
<evidence type="ECO:0000313" key="4">
    <source>
        <dbReference type="Proteomes" id="UP000799438"/>
    </source>
</evidence>
<organism evidence="3 4">
    <name type="scientific">Aplosporella prunicola CBS 121167</name>
    <dbReference type="NCBI Taxonomy" id="1176127"/>
    <lineage>
        <taxon>Eukaryota</taxon>
        <taxon>Fungi</taxon>
        <taxon>Dikarya</taxon>
        <taxon>Ascomycota</taxon>
        <taxon>Pezizomycotina</taxon>
        <taxon>Dothideomycetes</taxon>
        <taxon>Dothideomycetes incertae sedis</taxon>
        <taxon>Botryosphaeriales</taxon>
        <taxon>Aplosporellaceae</taxon>
        <taxon>Aplosporella</taxon>
    </lineage>
</organism>
<protein>
    <submittedName>
        <fullName evidence="3">Uncharacterized protein</fullName>
    </submittedName>
</protein>
<keyword evidence="1" id="KW-0472">Membrane</keyword>
<evidence type="ECO:0000256" key="1">
    <source>
        <dbReference type="SAM" id="Phobius"/>
    </source>
</evidence>
<evidence type="ECO:0000313" key="3">
    <source>
        <dbReference type="EMBL" id="KAF2136902.1"/>
    </source>
</evidence>
<keyword evidence="1" id="KW-1133">Transmembrane helix</keyword>
<feature type="signal peptide" evidence="2">
    <location>
        <begin position="1"/>
        <end position="23"/>
    </location>
</feature>
<feature type="chain" id="PRO_5025640611" evidence="2">
    <location>
        <begin position="24"/>
        <end position="238"/>
    </location>
</feature>
<evidence type="ECO:0000256" key="2">
    <source>
        <dbReference type="SAM" id="SignalP"/>
    </source>
</evidence>
<feature type="transmembrane region" description="Helical" evidence="1">
    <location>
        <begin position="195"/>
        <end position="216"/>
    </location>
</feature>
<keyword evidence="2" id="KW-0732">Signal</keyword>
<dbReference type="OrthoDB" id="3943203at2759"/>
<dbReference type="AlphaFoldDB" id="A0A6A6AY86"/>
<dbReference type="GeneID" id="54301088"/>